<feature type="compositionally biased region" description="Basic and acidic residues" evidence="1">
    <location>
        <begin position="1"/>
        <end position="14"/>
    </location>
</feature>
<feature type="compositionally biased region" description="Low complexity" evidence="1">
    <location>
        <begin position="15"/>
        <end position="26"/>
    </location>
</feature>
<dbReference type="EMBL" id="CADEAL010000592">
    <property type="protein sequence ID" value="CAB1422559.1"/>
    <property type="molecule type" value="Genomic_DNA"/>
</dbReference>
<evidence type="ECO:0000313" key="2">
    <source>
        <dbReference type="EMBL" id="CAB1422559.1"/>
    </source>
</evidence>
<feature type="region of interest" description="Disordered" evidence="1">
    <location>
        <begin position="1"/>
        <end position="29"/>
    </location>
</feature>
<evidence type="ECO:0000313" key="3">
    <source>
        <dbReference type="Proteomes" id="UP001153269"/>
    </source>
</evidence>
<protein>
    <submittedName>
        <fullName evidence="2">Uncharacterized protein</fullName>
    </submittedName>
</protein>
<accession>A0A9N7U0J0</accession>
<comment type="caution">
    <text evidence="2">The sequence shown here is derived from an EMBL/GenBank/DDBJ whole genome shotgun (WGS) entry which is preliminary data.</text>
</comment>
<evidence type="ECO:0000256" key="1">
    <source>
        <dbReference type="SAM" id="MobiDB-lite"/>
    </source>
</evidence>
<dbReference type="Proteomes" id="UP001153269">
    <property type="component" value="Unassembled WGS sequence"/>
</dbReference>
<feature type="compositionally biased region" description="Basic and acidic residues" evidence="1">
    <location>
        <begin position="50"/>
        <end position="62"/>
    </location>
</feature>
<organism evidence="2 3">
    <name type="scientific">Pleuronectes platessa</name>
    <name type="common">European plaice</name>
    <dbReference type="NCBI Taxonomy" id="8262"/>
    <lineage>
        <taxon>Eukaryota</taxon>
        <taxon>Metazoa</taxon>
        <taxon>Chordata</taxon>
        <taxon>Craniata</taxon>
        <taxon>Vertebrata</taxon>
        <taxon>Euteleostomi</taxon>
        <taxon>Actinopterygii</taxon>
        <taxon>Neopterygii</taxon>
        <taxon>Teleostei</taxon>
        <taxon>Neoteleostei</taxon>
        <taxon>Acanthomorphata</taxon>
        <taxon>Carangaria</taxon>
        <taxon>Pleuronectiformes</taxon>
        <taxon>Pleuronectoidei</taxon>
        <taxon>Pleuronectidae</taxon>
        <taxon>Pleuronectes</taxon>
    </lineage>
</organism>
<feature type="compositionally biased region" description="Polar residues" evidence="1">
    <location>
        <begin position="64"/>
        <end position="74"/>
    </location>
</feature>
<proteinExistence type="predicted"/>
<name>A0A9N7U0J0_PLEPL</name>
<keyword evidence="3" id="KW-1185">Reference proteome</keyword>
<dbReference type="AlphaFoldDB" id="A0A9N7U0J0"/>
<gene>
    <name evidence="2" type="ORF">PLEPLA_LOCUS10475</name>
</gene>
<sequence length="190" mass="20332">MSLPCRSDEVRDTGVRNSESGSSSTERPSHMLLHFLPLLPGSPLTTRACSWERGEEKAERKNWQGRQEQSLPLSGCSHGNHQDVTGCPVGPADLPLTSSPPHAAAHPAPIIDTGVNALSLLGPGCAPSPLGFASALRRGRFLWSTTPQESGSRYCGFCLSACRPPTKELYMSHSVTSLLYVCMLTQSTSA</sequence>
<reference evidence="2" key="1">
    <citation type="submission" date="2020-03" db="EMBL/GenBank/DDBJ databases">
        <authorList>
            <person name="Weist P."/>
        </authorList>
    </citation>
    <scope>NUCLEOTIDE SEQUENCE</scope>
</reference>
<feature type="region of interest" description="Disordered" evidence="1">
    <location>
        <begin position="50"/>
        <end position="74"/>
    </location>
</feature>